<sequence length="354" mass="36981">MRRLPAAVVVAAVVLLVLVAAHPVGGPVSGPPREAAEGDDTGIGLLRDAAYAGRARSYAGTRLITTWGASGPSSALTHVRNVPGEGLTVRAETGTLAAEVDPGSPAAGLVSPFDGMLDVLARNYRVETVGTGTACGRTGRVVQATRADGSPAARYLVDEASGVLLRREVFDGRGTLTRADAFIELSVPQERPAPWMSGRAWYGGSLTDGGPSPGQVGYLRQRGWDVPPALPGRLELFTAGETAEGYLHLGYSDGLSVVSIFVQRGTLDESRLAGWRARSRGGHTIWIRGLAGFEAAAQQVVWASGEHVYTVVADAPADLVDAAVGALPHEEGIGAWEQVCRGADRLLSWISPFA</sequence>
<dbReference type="AlphaFoldDB" id="A0A366LZA0"/>
<dbReference type="RefSeq" id="WP_113981976.1">
    <property type="nucleotide sequence ID" value="NZ_QMEY01000007.1"/>
</dbReference>
<dbReference type="EMBL" id="QMEY01000007">
    <property type="protein sequence ID" value="RBQ18502.1"/>
    <property type="molecule type" value="Genomic_DNA"/>
</dbReference>
<name>A0A366LZA0_9ACTN</name>
<protein>
    <recommendedName>
        <fullName evidence="3">MucB/RseB N-terminal domain-containing protein</fullName>
    </recommendedName>
</protein>
<evidence type="ECO:0008006" key="3">
    <source>
        <dbReference type="Google" id="ProtNLM"/>
    </source>
</evidence>
<dbReference type="OrthoDB" id="7067274at2"/>
<dbReference type="Proteomes" id="UP000253303">
    <property type="component" value="Unassembled WGS sequence"/>
</dbReference>
<evidence type="ECO:0000313" key="1">
    <source>
        <dbReference type="EMBL" id="RBQ18502.1"/>
    </source>
</evidence>
<organism evidence="1 2">
    <name type="scientific">Spongiactinospora rosea</name>
    <dbReference type="NCBI Taxonomy" id="2248750"/>
    <lineage>
        <taxon>Bacteria</taxon>
        <taxon>Bacillati</taxon>
        <taxon>Actinomycetota</taxon>
        <taxon>Actinomycetes</taxon>
        <taxon>Streptosporangiales</taxon>
        <taxon>Streptosporangiaceae</taxon>
        <taxon>Spongiactinospora</taxon>
    </lineage>
</organism>
<keyword evidence="2" id="KW-1185">Reference proteome</keyword>
<dbReference type="Gene3D" id="2.50.20.10">
    <property type="entry name" value="Lipoprotein localisation LolA/LolB/LppX"/>
    <property type="match status" value="1"/>
</dbReference>
<accession>A0A366LZA0</accession>
<evidence type="ECO:0000313" key="2">
    <source>
        <dbReference type="Proteomes" id="UP000253303"/>
    </source>
</evidence>
<reference evidence="1 2" key="1">
    <citation type="submission" date="2018-06" db="EMBL/GenBank/DDBJ databases">
        <title>Sphaerisporangium craniellae sp. nov., isolated from a marine sponge in the South China Sea.</title>
        <authorList>
            <person name="Li L."/>
        </authorList>
    </citation>
    <scope>NUCLEOTIDE SEQUENCE [LARGE SCALE GENOMIC DNA]</scope>
    <source>
        <strain evidence="1 2">LHW63015</strain>
    </source>
</reference>
<gene>
    <name evidence="1" type="ORF">DP939_18535</name>
</gene>
<proteinExistence type="predicted"/>
<comment type="caution">
    <text evidence="1">The sequence shown here is derived from an EMBL/GenBank/DDBJ whole genome shotgun (WGS) entry which is preliminary data.</text>
</comment>